<dbReference type="Pfam" id="PF08867">
    <property type="entry name" value="FRG"/>
    <property type="match status" value="1"/>
</dbReference>
<dbReference type="EMBL" id="QRDL01000002">
    <property type="protein sequence ID" value="RED07009.1"/>
    <property type="molecule type" value="Genomic_DNA"/>
</dbReference>
<dbReference type="AlphaFoldDB" id="A0A3D9EV40"/>
<evidence type="ECO:0000313" key="2">
    <source>
        <dbReference type="EMBL" id="RED07009.1"/>
    </source>
</evidence>
<feature type="domain" description="FRG" evidence="1">
    <location>
        <begin position="39"/>
        <end position="145"/>
    </location>
</feature>
<sequence length="264" mass="30216">MSEKGKWSYRSEKANKGIRKIVCEDWTGYTQFIENVLINYANYIFRGQSNSKWSLQPSLNRALLKTHSGASRESVAGKHLDKFKYATRGRRGLASKDPANENEWWALGQHHGLFTPLLDWSESPYVAAYFALTKEKPDTEYASVYALGRSACERENDRIKLATKSEIAPILEFVRPMTDDNPRLISQRGLFTRAPNFVSIEEWVETYFEKVTRGVLLQIDIPHSARSRALVSLNKMNINHLSLFPDLYGAGKHCNLALNIDKYH</sequence>
<protein>
    <submittedName>
        <fullName evidence="2">FRG domain-containing protein</fullName>
    </submittedName>
</protein>
<evidence type="ECO:0000313" key="3">
    <source>
        <dbReference type="Proteomes" id="UP000256988"/>
    </source>
</evidence>
<evidence type="ECO:0000259" key="1">
    <source>
        <dbReference type="SMART" id="SM00901"/>
    </source>
</evidence>
<comment type="caution">
    <text evidence="2">The sequence shown here is derived from an EMBL/GenBank/DDBJ whole genome shotgun (WGS) entry which is preliminary data.</text>
</comment>
<reference evidence="2 3" key="1">
    <citation type="submission" date="2018-07" db="EMBL/GenBank/DDBJ databases">
        <title>Genome sequencing of rice bacterial endophytes.</title>
        <authorList>
            <person name="Venturi V."/>
        </authorList>
    </citation>
    <scope>NUCLEOTIDE SEQUENCE [LARGE SCALE GENOMIC DNA]</scope>
    <source>
        <strain evidence="2 3">AG1002</strain>
    </source>
</reference>
<proteinExistence type="predicted"/>
<accession>A0A3D9EV40</accession>
<dbReference type="SMART" id="SM00901">
    <property type="entry name" value="FRG"/>
    <property type="match status" value="1"/>
</dbReference>
<dbReference type="Proteomes" id="UP000256988">
    <property type="component" value="Unassembled WGS sequence"/>
</dbReference>
<organism evidence="2 3">
    <name type="scientific">Ectopseudomonas oleovorans</name>
    <name type="common">Pseudomonas oleovorans</name>
    <dbReference type="NCBI Taxonomy" id="301"/>
    <lineage>
        <taxon>Bacteria</taxon>
        <taxon>Pseudomonadati</taxon>
        <taxon>Pseudomonadota</taxon>
        <taxon>Gammaproteobacteria</taxon>
        <taxon>Pseudomonadales</taxon>
        <taxon>Pseudomonadaceae</taxon>
        <taxon>Ectopseudomonas</taxon>
    </lineage>
</organism>
<name>A0A3D9EV40_ECTOL</name>
<dbReference type="InterPro" id="IPR014966">
    <property type="entry name" value="FRG-dom"/>
</dbReference>
<dbReference type="RefSeq" id="WP_115945648.1">
    <property type="nucleotide sequence ID" value="NZ_QRDL01000002.1"/>
</dbReference>
<gene>
    <name evidence="2" type="ORF">DFO60_1515</name>
</gene>